<evidence type="ECO:0000313" key="1">
    <source>
        <dbReference type="EMBL" id="ETR65488.1"/>
    </source>
</evidence>
<organism evidence="1 2">
    <name type="scientific">Candidatus Magnetoglobus multicellularis str. Araruama</name>
    <dbReference type="NCBI Taxonomy" id="890399"/>
    <lineage>
        <taxon>Bacteria</taxon>
        <taxon>Pseudomonadati</taxon>
        <taxon>Thermodesulfobacteriota</taxon>
        <taxon>Desulfobacteria</taxon>
        <taxon>Desulfobacterales</taxon>
        <taxon>Desulfobacteraceae</taxon>
        <taxon>Candidatus Magnetoglobus</taxon>
    </lineage>
</organism>
<accession>A0A1V1NSF4</accession>
<dbReference type="AlphaFoldDB" id="A0A1V1NSF4"/>
<name>A0A1V1NSF4_9BACT</name>
<comment type="caution">
    <text evidence="1">The sequence shown here is derived from an EMBL/GenBank/DDBJ whole genome shotgun (WGS) entry which is preliminary data.</text>
</comment>
<sequence length="168" mass="18206">MHGNSYFWKICPENILKCKGQESCAQASFTIKPKSGLAKVSKTEITDDVLVGNRYHVSFTLEEITGSPVTFSKIICAVYDCNNYLFNLENSIDNKTIPANGSWKYDGTGFAVGKISKTGTYKLILRGNGNEGWKDFAAIDAGINPALLNVGINPQVSISDDNVSQGGN</sequence>
<reference evidence="2" key="1">
    <citation type="submission" date="2012-11" db="EMBL/GenBank/DDBJ databases">
        <authorList>
            <person name="Lucero-Rivera Y.E."/>
            <person name="Tovar-Ramirez D."/>
        </authorList>
    </citation>
    <scope>NUCLEOTIDE SEQUENCE [LARGE SCALE GENOMIC DNA]</scope>
    <source>
        <strain evidence="2">Araruama</strain>
    </source>
</reference>
<gene>
    <name evidence="1" type="ORF">OMM_14168</name>
</gene>
<proteinExistence type="predicted"/>
<protein>
    <submittedName>
        <fullName evidence="1">Uncharacterized protein</fullName>
    </submittedName>
</protein>
<dbReference type="Proteomes" id="UP000189670">
    <property type="component" value="Unassembled WGS sequence"/>
</dbReference>
<dbReference type="EMBL" id="ATBP01002773">
    <property type="protein sequence ID" value="ETR65488.1"/>
    <property type="molecule type" value="Genomic_DNA"/>
</dbReference>
<feature type="non-terminal residue" evidence="1">
    <location>
        <position position="168"/>
    </location>
</feature>
<evidence type="ECO:0000313" key="2">
    <source>
        <dbReference type="Proteomes" id="UP000189670"/>
    </source>
</evidence>